<dbReference type="PANTHER" id="PTHR10434">
    <property type="entry name" value="1-ACYL-SN-GLYCEROL-3-PHOSPHATE ACYLTRANSFERASE"/>
    <property type="match status" value="1"/>
</dbReference>
<dbReference type="EMBL" id="UINC01039913">
    <property type="protein sequence ID" value="SVB39062.1"/>
    <property type="molecule type" value="Genomic_DNA"/>
</dbReference>
<evidence type="ECO:0000256" key="2">
    <source>
        <dbReference type="ARBA" id="ARBA00023315"/>
    </source>
</evidence>
<evidence type="ECO:0000259" key="3">
    <source>
        <dbReference type="SMART" id="SM00563"/>
    </source>
</evidence>
<evidence type="ECO:0000313" key="4">
    <source>
        <dbReference type="EMBL" id="SVB39062.1"/>
    </source>
</evidence>
<keyword evidence="1" id="KW-0808">Transferase</keyword>
<reference evidence="4" key="1">
    <citation type="submission" date="2018-05" db="EMBL/GenBank/DDBJ databases">
        <authorList>
            <person name="Lanie J.A."/>
            <person name="Ng W.-L."/>
            <person name="Kazmierczak K.M."/>
            <person name="Andrzejewski T.M."/>
            <person name="Davidsen T.M."/>
            <person name="Wayne K.J."/>
            <person name="Tettelin H."/>
            <person name="Glass J.I."/>
            <person name="Rusch D."/>
            <person name="Podicherti R."/>
            <person name="Tsui H.-C.T."/>
            <person name="Winkler M.E."/>
        </authorList>
    </citation>
    <scope>NUCLEOTIDE SEQUENCE</scope>
</reference>
<dbReference type="GO" id="GO:0006654">
    <property type="term" value="P:phosphatidic acid biosynthetic process"/>
    <property type="evidence" value="ECO:0007669"/>
    <property type="project" value="TreeGrafter"/>
</dbReference>
<gene>
    <name evidence="4" type="ORF">METZ01_LOCUS191916</name>
</gene>
<dbReference type="InterPro" id="IPR002123">
    <property type="entry name" value="Plipid/glycerol_acylTrfase"/>
</dbReference>
<dbReference type="AlphaFoldDB" id="A0A382DM11"/>
<keyword evidence="2" id="KW-0012">Acyltransferase</keyword>
<protein>
    <recommendedName>
        <fullName evidence="3">Phospholipid/glycerol acyltransferase domain-containing protein</fullName>
    </recommendedName>
</protein>
<evidence type="ECO:0000256" key="1">
    <source>
        <dbReference type="ARBA" id="ARBA00022679"/>
    </source>
</evidence>
<dbReference type="Pfam" id="PF01553">
    <property type="entry name" value="Acyltransferase"/>
    <property type="match status" value="1"/>
</dbReference>
<dbReference type="GO" id="GO:0003841">
    <property type="term" value="F:1-acylglycerol-3-phosphate O-acyltransferase activity"/>
    <property type="evidence" value="ECO:0007669"/>
    <property type="project" value="TreeGrafter"/>
</dbReference>
<sequence length="402" mass="46323">MQSVVIDEAYEFVPPYRGTWWARGLQCIMPRFLRKSYGIESIECEGLEHMQESIKAGHGILLAPNHCRPADPSVINEVCRRVGLAPHTMASWHLFKQGWLQRFVLRRMGAFSVYREGMDRQALQAGVDILAEAKRPLVIFPEGVITRTNDRLLALMEGVSFIARSAAKKRAALKPPGQVVVHPVGIRYHFHGNIDEAIHQTLDDIEKALSWRPRRDPDRTQRIYRVGEALLWLKEIEYIGEPQTGPIPQRVENLINQILTPIEKEWLDGKNSGTIVNRVKKLRIEILRDMITEELPEEERQRRWNQLADMYIAQQLGHYPPTYVKSEPSNERQLETVEKFEEDLTDVSRIHRPMSATVQIGPAIPVATKRDRKASEDPVMAAIEQQLHQLLDLPYRSHEDHE</sequence>
<dbReference type="SMART" id="SM00563">
    <property type="entry name" value="PlsC"/>
    <property type="match status" value="1"/>
</dbReference>
<proteinExistence type="predicted"/>
<feature type="domain" description="Phospholipid/glycerol acyltransferase" evidence="3">
    <location>
        <begin position="60"/>
        <end position="189"/>
    </location>
</feature>
<dbReference type="PANTHER" id="PTHR10434:SF40">
    <property type="entry name" value="1-ACYL-SN-GLYCEROL-3-PHOSPHATE ACYLTRANSFERASE"/>
    <property type="match status" value="1"/>
</dbReference>
<dbReference type="SUPFAM" id="SSF69593">
    <property type="entry name" value="Glycerol-3-phosphate (1)-acyltransferase"/>
    <property type="match status" value="1"/>
</dbReference>
<name>A0A382DM11_9ZZZZ</name>
<accession>A0A382DM11</accession>
<organism evidence="4">
    <name type="scientific">marine metagenome</name>
    <dbReference type="NCBI Taxonomy" id="408172"/>
    <lineage>
        <taxon>unclassified sequences</taxon>
        <taxon>metagenomes</taxon>
        <taxon>ecological metagenomes</taxon>
    </lineage>
</organism>